<dbReference type="EMBL" id="GL379589">
    <property type="protein sequence ID" value="EFL92739.1"/>
    <property type="molecule type" value="Genomic_DNA"/>
</dbReference>
<evidence type="ECO:0000313" key="1">
    <source>
        <dbReference type="EMBL" id="EFL92739.1"/>
    </source>
</evidence>
<dbReference type="Proteomes" id="UP000005726">
    <property type="component" value="Unassembled WGS sequence"/>
</dbReference>
<dbReference type="AlphaFoldDB" id="E0WRH9"/>
<evidence type="ECO:0000313" key="2">
    <source>
        <dbReference type="Proteomes" id="UP000005726"/>
    </source>
</evidence>
<sequence>MSILKQLALIPDPRKDINIKHQLIDVIFLVFATVVKWSLGMEINQSMALIKTASPAAIALLTLSMH</sequence>
<organism evidence="1 2">
    <name type="scientific">Candidatus Regiella insecticola LSR1</name>
    <dbReference type="NCBI Taxonomy" id="663321"/>
    <lineage>
        <taxon>Bacteria</taxon>
        <taxon>Pseudomonadati</taxon>
        <taxon>Pseudomonadota</taxon>
        <taxon>Gammaproteobacteria</taxon>
        <taxon>Enterobacterales</taxon>
        <taxon>Enterobacteriaceae</taxon>
        <taxon>aphid secondary symbionts</taxon>
        <taxon>Candidatus Regiella</taxon>
    </lineage>
</organism>
<reference evidence="1" key="1">
    <citation type="journal article" date="2009" name="Environ. Microbiol.">
        <title>Dynamics of genome evolution in facultative symbionts of aphids.</title>
        <authorList>
            <person name="Degnan P.H."/>
            <person name="Leonardo T.E."/>
            <person name="Cass B.N."/>
            <person name="Hurwitz B."/>
            <person name="Stern D."/>
            <person name="Gibbs R.A."/>
            <person name="Richards S."/>
            <person name="Moran N.A."/>
        </authorList>
    </citation>
    <scope>NUCLEOTIDE SEQUENCE [LARGE SCALE GENOMIC DNA]</scope>
    <source>
        <strain evidence="1">LSR1</strain>
    </source>
</reference>
<name>E0WRH9_9ENTR</name>
<gene>
    <name evidence="1" type="ORF">REG_0581</name>
</gene>
<dbReference type="HOGENOM" id="CLU_2823119_0_0_6"/>
<keyword evidence="2" id="KW-1185">Reference proteome</keyword>
<accession>E0WRH9</accession>
<protein>
    <submittedName>
        <fullName evidence="1">Transposase</fullName>
    </submittedName>
</protein>
<proteinExistence type="predicted"/>